<keyword evidence="2 4" id="KW-0548">Nucleotidyltransferase</keyword>
<dbReference type="GO" id="GO:0005829">
    <property type="term" value="C:cytosol"/>
    <property type="evidence" value="ECO:0007669"/>
    <property type="project" value="TreeGrafter"/>
</dbReference>
<name>A0A6S6SM36_9BACT</name>
<dbReference type="AlphaFoldDB" id="A0A6S6SM36"/>
<protein>
    <submittedName>
        <fullName evidence="4">3-deoxy-manno-octulosonate cytidylyltransferase (EC)</fullName>
        <ecNumber evidence="4">2.7.7.38</ecNumber>
    </submittedName>
</protein>
<accession>A0A6S6SM36</accession>
<dbReference type="EMBL" id="CACVAQ010000099">
    <property type="protein sequence ID" value="CAA6804412.1"/>
    <property type="molecule type" value="Genomic_DNA"/>
</dbReference>
<evidence type="ECO:0000256" key="3">
    <source>
        <dbReference type="ARBA" id="ARBA00022985"/>
    </source>
</evidence>
<dbReference type="Gene3D" id="3.90.550.10">
    <property type="entry name" value="Spore Coat Polysaccharide Biosynthesis Protein SpsA, Chain A"/>
    <property type="match status" value="1"/>
</dbReference>
<dbReference type="Pfam" id="PF02348">
    <property type="entry name" value="CTP_transf_3"/>
    <property type="match status" value="1"/>
</dbReference>
<organism evidence="4">
    <name type="scientific">uncultured Aureispira sp</name>
    <dbReference type="NCBI Taxonomy" id="1331704"/>
    <lineage>
        <taxon>Bacteria</taxon>
        <taxon>Pseudomonadati</taxon>
        <taxon>Bacteroidota</taxon>
        <taxon>Saprospiria</taxon>
        <taxon>Saprospirales</taxon>
        <taxon>Saprospiraceae</taxon>
        <taxon>Aureispira</taxon>
        <taxon>environmental samples</taxon>
    </lineage>
</organism>
<feature type="non-terminal residue" evidence="4">
    <location>
        <position position="242"/>
    </location>
</feature>
<gene>
    <name evidence="4" type="ORF">HELGO_WM33543</name>
</gene>
<dbReference type="InterPro" id="IPR029044">
    <property type="entry name" value="Nucleotide-diphossugar_trans"/>
</dbReference>
<evidence type="ECO:0000256" key="1">
    <source>
        <dbReference type="ARBA" id="ARBA00022679"/>
    </source>
</evidence>
<dbReference type="NCBIfam" id="TIGR00466">
    <property type="entry name" value="kdsB"/>
    <property type="match status" value="1"/>
</dbReference>
<dbReference type="PANTHER" id="PTHR42866:SF2">
    <property type="entry name" value="3-DEOXY-MANNO-OCTULOSONATE CYTIDYLYLTRANSFERASE, MITOCHONDRIAL"/>
    <property type="match status" value="1"/>
</dbReference>
<dbReference type="EC" id="2.7.7.38" evidence="4"/>
<reference evidence="4" key="1">
    <citation type="submission" date="2020-01" db="EMBL/GenBank/DDBJ databases">
        <authorList>
            <person name="Meier V. D."/>
            <person name="Meier V D."/>
        </authorList>
    </citation>
    <scope>NUCLEOTIDE SEQUENCE</scope>
    <source>
        <strain evidence="4">HLG_WM_MAG_10</strain>
    </source>
</reference>
<sequence>MKKSIGIIPARYASTRFPGKPLIDIAGKSMIQRVYEQVLLSNLDKVLVATDDARIYTAVQNFGGSVVLTGKHENGTARCVEAFLKETEAYDILVNIQGDEPFIAPEQINAALSAFEIPDTQIATLAKQIHRLEDLLNPNVVKVVFSNPIATDIYNALYFSRSPIPFVRDLPQEAWLTQAHFYKHIGLYAFSRSFLVETYPSLLAGKLEDIEKLEQLSWLEQNLTIRILKTTYETPNIDTPAD</sequence>
<evidence type="ECO:0000313" key="4">
    <source>
        <dbReference type="EMBL" id="CAA6804412.1"/>
    </source>
</evidence>
<proteinExistence type="predicted"/>
<dbReference type="InterPro" id="IPR003329">
    <property type="entry name" value="Cytidylyl_trans"/>
</dbReference>
<dbReference type="PANTHER" id="PTHR42866">
    <property type="entry name" value="3-DEOXY-MANNO-OCTULOSONATE CYTIDYLYLTRANSFERASE"/>
    <property type="match status" value="1"/>
</dbReference>
<dbReference type="CDD" id="cd02517">
    <property type="entry name" value="CMP-KDO-Synthetase"/>
    <property type="match status" value="1"/>
</dbReference>
<dbReference type="InterPro" id="IPR004528">
    <property type="entry name" value="KdsB"/>
</dbReference>
<dbReference type="NCBIfam" id="NF003952">
    <property type="entry name" value="PRK05450.1-5"/>
    <property type="match status" value="1"/>
</dbReference>
<dbReference type="GO" id="GO:0009103">
    <property type="term" value="P:lipopolysaccharide biosynthetic process"/>
    <property type="evidence" value="ECO:0007669"/>
    <property type="project" value="UniProtKB-KW"/>
</dbReference>
<keyword evidence="3" id="KW-0448">Lipopolysaccharide biosynthesis</keyword>
<dbReference type="GO" id="GO:0008690">
    <property type="term" value="F:3-deoxy-manno-octulosonate cytidylyltransferase activity"/>
    <property type="evidence" value="ECO:0007669"/>
    <property type="project" value="UniProtKB-EC"/>
</dbReference>
<evidence type="ECO:0000256" key="2">
    <source>
        <dbReference type="ARBA" id="ARBA00022695"/>
    </source>
</evidence>
<dbReference type="SUPFAM" id="SSF53448">
    <property type="entry name" value="Nucleotide-diphospho-sugar transferases"/>
    <property type="match status" value="1"/>
</dbReference>
<keyword evidence="1 4" id="KW-0808">Transferase</keyword>